<feature type="domain" description="HTH marR-type" evidence="4">
    <location>
        <begin position="1"/>
        <end position="132"/>
    </location>
</feature>
<dbReference type="InterPro" id="IPR023187">
    <property type="entry name" value="Tscrpt_reg_MarR-type_CS"/>
</dbReference>
<name>A0A6N8ISJ6_9BURK</name>
<keyword evidence="6" id="KW-1185">Reference proteome</keyword>
<evidence type="ECO:0000259" key="4">
    <source>
        <dbReference type="PROSITE" id="PS50995"/>
    </source>
</evidence>
<dbReference type="SUPFAM" id="SSF46785">
    <property type="entry name" value="Winged helix' DNA-binding domain"/>
    <property type="match status" value="1"/>
</dbReference>
<dbReference type="InterPro" id="IPR036388">
    <property type="entry name" value="WH-like_DNA-bd_sf"/>
</dbReference>
<dbReference type="AlphaFoldDB" id="A0A6N8ISJ6"/>
<dbReference type="PROSITE" id="PS50995">
    <property type="entry name" value="HTH_MARR_2"/>
    <property type="match status" value="1"/>
</dbReference>
<protein>
    <submittedName>
        <fullName evidence="5">MarR family transcriptional regulator</fullName>
    </submittedName>
</protein>
<dbReference type="InterPro" id="IPR000835">
    <property type="entry name" value="HTH_MarR-typ"/>
</dbReference>
<dbReference type="PANTHER" id="PTHR33164">
    <property type="entry name" value="TRANSCRIPTIONAL REGULATOR, MARR FAMILY"/>
    <property type="match status" value="1"/>
</dbReference>
<dbReference type="Gene3D" id="1.10.10.10">
    <property type="entry name" value="Winged helix-like DNA-binding domain superfamily/Winged helix DNA-binding domain"/>
    <property type="match status" value="1"/>
</dbReference>
<keyword evidence="2" id="KW-0238">DNA-binding</keyword>
<proteinExistence type="predicted"/>
<gene>
    <name evidence="5" type="ORF">GON04_06970</name>
</gene>
<sequence length="158" mass="17354">MLLYRINRLRAVGGGMVLRYCEGQFGITRREWVMLALLHDSGPISSSDLAGRADLDKSATSKAVTTLLDKGLVERTTRPGDRRYSLLTLSDKGRELHARVLPVVEGITRRILAGLSRDEVAVLDDMLARMQSEAEALWAEAADLPRADRRHGGTRGAG</sequence>
<organism evidence="5 6">
    <name type="scientific">Ramlibacter pinisoli</name>
    <dbReference type="NCBI Taxonomy" id="2682844"/>
    <lineage>
        <taxon>Bacteria</taxon>
        <taxon>Pseudomonadati</taxon>
        <taxon>Pseudomonadota</taxon>
        <taxon>Betaproteobacteria</taxon>
        <taxon>Burkholderiales</taxon>
        <taxon>Comamonadaceae</taxon>
        <taxon>Ramlibacter</taxon>
    </lineage>
</organism>
<comment type="caution">
    <text evidence="5">The sequence shown here is derived from an EMBL/GenBank/DDBJ whole genome shotgun (WGS) entry which is preliminary data.</text>
</comment>
<dbReference type="Proteomes" id="UP000469385">
    <property type="component" value="Unassembled WGS sequence"/>
</dbReference>
<dbReference type="SMART" id="SM00347">
    <property type="entry name" value="HTH_MARR"/>
    <property type="match status" value="1"/>
</dbReference>
<accession>A0A6N8ISJ6</accession>
<dbReference type="Pfam" id="PF01047">
    <property type="entry name" value="MarR"/>
    <property type="match status" value="1"/>
</dbReference>
<dbReference type="PRINTS" id="PR00598">
    <property type="entry name" value="HTHMARR"/>
</dbReference>
<evidence type="ECO:0000256" key="1">
    <source>
        <dbReference type="ARBA" id="ARBA00023015"/>
    </source>
</evidence>
<evidence type="ECO:0000256" key="3">
    <source>
        <dbReference type="ARBA" id="ARBA00023163"/>
    </source>
</evidence>
<evidence type="ECO:0000256" key="2">
    <source>
        <dbReference type="ARBA" id="ARBA00023125"/>
    </source>
</evidence>
<dbReference type="InterPro" id="IPR039422">
    <property type="entry name" value="MarR/SlyA-like"/>
</dbReference>
<dbReference type="GO" id="GO:0006950">
    <property type="term" value="P:response to stress"/>
    <property type="evidence" value="ECO:0007669"/>
    <property type="project" value="TreeGrafter"/>
</dbReference>
<evidence type="ECO:0000313" key="6">
    <source>
        <dbReference type="Proteomes" id="UP000469385"/>
    </source>
</evidence>
<reference evidence="5 6" key="1">
    <citation type="submission" date="2019-12" db="EMBL/GenBank/DDBJ databases">
        <authorList>
            <person name="Huq M.A."/>
        </authorList>
    </citation>
    <scope>NUCLEOTIDE SEQUENCE [LARGE SCALE GENOMIC DNA]</scope>
    <source>
        <strain evidence="5 6">MAH-25</strain>
    </source>
</reference>
<dbReference type="InterPro" id="IPR036390">
    <property type="entry name" value="WH_DNA-bd_sf"/>
</dbReference>
<evidence type="ECO:0000313" key="5">
    <source>
        <dbReference type="EMBL" id="MVQ29180.1"/>
    </source>
</evidence>
<dbReference type="EMBL" id="WSEL01000003">
    <property type="protein sequence ID" value="MVQ29180.1"/>
    <property type="molecule type" value="Genomic_DNA"/>
</dbReference>
<keyword evidence="3" id="KW-0804">Transcription</keyword>
<dbReference type="PANTHER" id="PTHR33164:SF43">
    <property type="entry name" value="HTH-TYPE TRANSCRIPTIONAL REPRESSOR YETL"/>
    <property type="match status" value="1"/>
</dbReference>
<dbReference type="PROSITE" id="PS01117">
    <property type="entry name" value="HTH_MARR_1"/>
    <property type="match status" value="1"/>
</dbReference>
<dbReference type="CDD" id="cd00090">
    <property type="entry name" value="HTH_ARSR"/>
    <property type="match status" value="1"/>
</dbReference>
<dbReference type="GO" id="GO:0003700">
    <property type="term" value="F:DNA-binding transcription factor activity"/>
    <property type="evidence" value="ECO:0007669"/>
    <property type="project" value="InterPro"/>
</dbReference>
<dbReference type="InterPro" id="IPR011991">
    <property type="entry name" value="ArsR-like_HTH"/>
</dbReference>
<dbReference type="GO" id="GO:0003677">
    <property type="term" value="F:DNA binding"/>
    <property type="evidence" value="ECO:0007669"/>
    <property type="project" value="UniProtKB-KW"/>
</dbReference>
<keyword evidence="1" id="KW-0805">Transcription regulation</keyword>